<keyword evidence="1" id="KW-0812">Transmembrane</keyword>
<feature type="transmembrane region" description="Helical" evidence="1">
    <location>
        <begin position="12"/>
        <end position="30"/>
    </location>
</feature>
<dbReference type="RefSeq" id="WP_345316230.1">
    <property type="nucleotide sequence ID" value="NZ_BAABLF010000006.1"/>
</dbReference>
<dbReference type="InterPro" id="IPR050816">
    <property type="entry name" value="Flavin-dep_Halogenase_NPB"/>
</dbReference>
<dbReference type="InterPro" id="IPR036188">
    <property type="entry name" value="FAD/NAD-bd_sf"/>
</dbReference>
<evidence type="ECO:0000313" key="3">
    <source>
        <dbReference type="Proteomes" id="UP001501600"/>
    </source>
</evidence>
<accession>A0ABP9S1T7</accession>
<name>A0ABP9S1T7_9GAMM</name>
<organism evidence="2 3">
    <name type="scientific">Ferrimonas gelatinilytica</name>
    <dbReference type="NCBI Taxonomy" id="1255257"/>
    <lineage>
        <taxon>Bacteria</taxon>
        <taxon>Pseudomonadati</taxon>
        <taxon>Pseudomonadota</taxon>
        <taxon>Gammaproteobacteria</taxon>
        <taxon>Alteromonadales</taxon>
        <taxon>Ferrimonadaceae</taxon>
        <taxon>Ferrimonas</taxon>
    </lineage>
</organism>
<gene>
    <name evidence="2" type="ORF">GCM10025772_12990</name>
</gene>
<comment type="caution">
    <text evidence="2">The sequence shown here is derived from an EMBL/GenBank/DDBJ whole genome shotgun (WGS) entry which is preliminary data.</text>
</comment>
<proteinExistence type="predicted"/>
<dbReference type="InterPro" id="IPR033856">
    <property type="entry name" value="Trp_halogen"/>
</dbReference>
<keyword evidence="1" id="KW-1133">Transmembrane helix</keyword>
<dbReference type="Proteomes" id="UP001501600">
    <property type="component" value="Unassembled WGS sequence"/>
</dbReference>
<protein>
    <submittedName>
        <fullName evidence="2">Tryptophan 7-halogenase</fullName>
    </submittedName>
</protein>
<evidence type="ECO:0000313" key="2">
    <source>
        <dbReference type="EMBL" id="GAA5189772.1"/>
    </source>
</evidence>
<keyword evidence="3" id="KW-1185">Reference proteome</keyword>
<dbReference type="PANTHER" id="PTHR43747">
    <property type="entry name" value="FAD-BINDING PROTEIN"/>
    <property type="match status" value="1"/>
</dbReference>
<dbReference type="EMBL" id="BAABLF010000006">
    <property type="protein sequence ID" value="GAA5189772.1"/>
    <property type="molecule type" value="Genomic_DNA"/>
</dbReference>
<dbReference type="PIRSF" id="PIRSF011396">
    <property type="entry name" value="Trp_halogenase"/>
    <property type="match status" value="1"/>
</dbReference>
<dbReference type="PANTHER" id="PTHR43747:SF4">
    <property type="entry name" value="FLAVIN-DEPENDENT TRYPTOPHAN HALOGENASE"/>
    <property type="match status" value="1"/>
</dbReference>
<evidence type="ECO:0000256" key="1">
    <source>
        <dbReference type="SAM" id="Phobius"/>
    </source>
</evidence>
<keyword evidence="1" id="KW-0472">Membrane</keyword>
<dbReference type="Gene3D" id="3.50.50.60">
    <property type="entry name" value="FAD/NAD(P)-binding domain"/>
    <property type="match status" value="1"/>
</dbReference>
<reference evidence="3" key="1">
    <citation type="journal article" date="2019" name="Int. J. Syst. Evol. Microbiol.">
        <title>The Global Catalogue of Microorganisms (GCM) 10K type strain sequencing project: providing services to taxonomists for standard genome sequencing and annotation.</title>
        <authorList>
            <consortium name="The Broad Institute Genomics Platform"/>
            <consortium name="The Broad Institute Genome Sequencing Center for Infectious Disease"/>
            <person name="Wu L."/>
            <person name="Ma J."/>
        </authorList>
    </citation>
    <scope>NUCLEOTIDE SEQUENCE [LARGE SCALE GENOMIC DNA]</scope>
    <source>
        <strain evidence="3">JCM 18720</strain>
    </source>
</reference>
<sequence>MTTSMDDKVERIVIVGGGAAGWLTAGLIAAHHNVDEGQRAARPKLRITLIESPDVATIGVGEGTWPSMRRTLETLGISEAQFLLRCDASFKQGSLFRNWRSESHSDDAYIHPFTLPAGQPEFDIAQHWLPYREQVSFADAVCAQGRMAALGLAPKTQGTPEYRFHVNYGYHLDAGKFGELLKAHCTEHLGVEYLCDHVEGVQPDNLGGIAAVHTRNQGVVSGDLFVDCSGIRALLIGEHLKVPFIDQRPVLFNDRALAVQLPYDHADTPIASCTLSTAHASGWIWDIGLPTRRGVGVVYSSAHSGSAQAHEQLRGYLGRDDLEVREIGFDPGYRARCWEENCVAIGMAAGFIEPLEASALALIEATATLVAEQLPPTRGTMATVAQRVNRRHQQHWQQIIEFLKLHYVVSQRELSDYWRDHRDPRTLPERLDELLALWRYQPPGEADIEYKRPLFPAASYQYVLYGMGFDTQMATQLKPSQKRWALTLFDENRQRTQTLARTLPTNRSLLTQVRGGGFHKI</sequence>
<dbReference type="Pfam" id="PF04820">
    <property type="entry name" value="Trp_halogenase"/>
    <property type="match status" value="1"/>
</dbReference>
<dbReference type="InterPro" id="IPR006905">
    <property type="entry name" value="Flavin_halogenase"/>
</dbReference>
<dbReference type="SUPFAM" id="SSF51905">
    <property type="entry name" value="FAD/NAD(P)-binding domain"/>
    <property type="match status" value="1"/>
</dbReference>